<dbReference type="EMBL" id="BAABLV010000025">
    <property type="protein sequence ID" value="GAA4898694.1"/>
    <property type="molecule type" value="Genomic_DNA"/>
</dbReference>
<dbReference type="Proteomes" id="UP001501521">
    <property type="component" value="Unassembled WGS sequence"/>
</dbReference>
<name>A0ABP9FCR1_9ACTN</name>
<gene>
    <name evidence="4" type="ORF">GCM10025789_15820</name>
</gene>
<evidence type="ECO:0000256" key="2">
    <source>
        <dbReference type="SAM" id="Phobius"/>
    </source>
</evidence>
<dbReference type="SMART" id="SM00858">
    <property type="entry name" value="SAF"/>
    <property type="match status" value="1"/>
</dbReference>
<sequence>MHNHDRPTKPDLTPPAAPRPEAVQLRARRSPKLIALGLLLVTMGGIGAALLYTMNADQKSVVVMAADVLRGEVVAAEDLMVMEVPGALGVEAEGADVLQSLVGQRARMDLPQGAFPLARHVGDDPLPSGQSLVGLRLTLGKLPSTDLPPGTTVRLVGLVDGAESAVDAVLATRPQLLDDGVSYALDVQVADGEADAVARLSAADQVALVVTTEG</sequence>
<evidence type="ECO:0000313" key="4">
    <source>
        <dbReference type="EMBL" id="GAA4898694.1"/>
    </source>
</evidence>
<keyword evidence="2" id="KW-0812">Transmembrane</keyword>
<keyword evidence="2" id="KW-1133">Transmembrane helix</keyword>
<feature type="region of interest" description="Disordered" evidence="1">
    <location>
        <begin position="1"/>
        <end position="22"/>
    </location>
</feature>
<evidence type="ECO:0000256" key="1">
    <source>
        <dbReference type="SAM" id="MobiDB-lite"/>
    </source>
</evidence>
<dbReference type="InterPro" id="IPR013974">
    <property type="entry name" value="SAF"/>
</dbReference>
<evidence type="ECO:0000259" key="3">
    <source>
        <dbReference type="SMART" id="SM00858"/>
    </source>
</evidence>
<keyword evidence="5" id="KW-1185">Reference proteome</keyword>
<protein>
    <recommendedName>
        <fullName evidence="3">SAF domain-containing protein</fullName>
    </recommendedName>
</protein>
<dbReference type="CDD" id="cd11614">
    <property type="entry name" value="SAF_CpaB_FlgA_like"/>
    <property type="match status" value="1"/>
</dbReference>
<evidence type="ECO:0000313" key="5">
    <source>
        <dbReference type="Proteomes" id="UP001501521"/>
    </source>
</evidence>
<dbReference type="RefSeq" id="WP_345581565.1">
    <property type="nucleotide sequence ID" value="NZ_BAABLV010000025.1"/>
</dbReference>
<reference evidence="5" key="1">
    <citation type="journal article" date="2019" name="Int. J. Syst. Evol. Microbiol.">
        <title>The Global Catalogue of Microorganisms (GCM) 10K type strain sequencing project: providing services to taxonomists for standard genome sequencing and annotation.</title>
        <authorList>
            <consortium name="The Broad Institute Genomics Platform"/>
            <consortium name="The Broad Institute Genome Sequencing Center for Infectious Disease"/>
            <person name="Wu L."/>
            <person name="Ma J."/>
        </authorList>
    </citation>
    <scope>NUCLEOTIDE SEQUENCE [LARGE SCALE GENOMIC DNA]</scope>
    <source>
        <strain evidence="5">JCM 19125</strain>
    </source>
</reference>
<comment type="caution">
    <text evidence="4">The sequence shown here is derived from an EMBL/GenBank/DDBJ whole genome shotgun (WGS) entry which is preliminary data.</text>
</comment>
<feature type="domain" description="SAF" evidence="3">
    <location>
        <begin position="59"/>
        <end position="122"/>
    </location>
</feature>
<feature type="transmembrane region" description="Helical" evidence="2">
    <location>
        <begin position="33"/>
        <end position="54"/>
    </location>
</feature>
<keyword evidence="2" id="KW-0472">Membrane</keyword>
<accession>A0ABP9FCR1</accession>
<proteinExistence type="predicted"/>
<organism evidence="4 5">
    <name type="scientific">Tessaracoccus lubricantis</name>
    <dbReference type="NCBI Taxonomy" id="545543"/>
    <lineage>
        <taxon>Bacteria</taxon>
        <taxon>Bacillati</taxon>
        <taxon>Actinomycetota</taxon>
        <taxon>Actinomycetes</taxon>
        <taxon>Propionibacteriales</taxon>
        <taxon>Propionibacteriaceae</taxon>
        <taxon>Tessaracoccus</taxon>
    </lineage>
</organism>